<proteinExistence type="predicted"/>
<feature type="transmembrane region" description="Helical" evidence="1">
    <location>
        <begin position="175"/>
        <end position="196"/>
    </location>
</feature>
<dbReference type="STRING" id="993073.AS029_01375"/>
<evidence type="ECO:0008006" key="4">
    <source>
        <dbReference type="Google" id="ProtNLM"/>
    </source>
</evidence>
<reference evidence="2 3" key="1">
    <citation type="submission" date="2016-09" db="EMBL/GenBank/DDBJ databases">
        <authorList>
            <person name="Capua I."/>
            <person name="De Benedictis P."/>
            <person name="Joannis T."/>
            <person name="Lombin L.H."/>
            <person name="Cattoli G."/>
        </authorList>
    </citation>
    <scope>NUCLEOTIDE SEQUENCE [LARGE SCALE GENOMIC DNA]</scope>
    <source>
        <strain evidence="2 3">NIO-1002</strain>
    </source>
</reference>
<gene>
    <name evidence="2" type="ORF">SAMN05216418_0514</name>
</gene>
<dbReference type="Proteomes" id="UP000183203">
    <property type="component" value="Unassembled WGS sequence"/>
</dbReference>
<dbReference type="OrthoDB" id="5148898at2"/>
<evidence type="ECO:0000313" key="2">
    <source>
        <dbReference type="EMBL" id="SDB83899.1"/>
    </source>
</evidence>
<dbReference type="EMBL" id="FMYG01000001">
    <property type="protein sequence ID" value="SDB83899.1"/>
    <property type="molecule type" value="Genomic_DNA"/>
</dbReference>
<evidence type="ECO:0000256" key="1">
    <source>
        <dbReference type="SAM" id="Phobius"/>
    </source>
</evidence>
<name>A0A1G6GPN1_9MICO</name>
<feature type="transmembrane region" description="Helical" evidence="1">
    <location>
        <begin position="91"/>
        <end position="120"/>
    </location>
</feature>
<keyword evidence="1" id="KW-0812">Transmembrane</keyword>
<organism evidence="2 3">
    <name type="scientific">Microbacterium enclense</name>
    <dbReference type="NCBI Taxonomy" id="993073"/>
    <lineage>
        <taxon>Bacteria</taxon>
        <taxon>Bacillati</taxon>
        <taxon>Actinomycetota</taxon>
        <taxon>Actinomycetes</taxon>
        <taxon>Micrococcales</taxon>
        <taxon>Microbacteriaceae</taxon>
        <taxon>Microbacterium</taxon>
    </lineage>
</organism>
<feature type="transmembrane region" description="Helical" evidence="1">
    <location>
        <begin position="132"/>
        <end position="155"/>
    </location>
</feature>
<dbReference type="RefSeq" id="WP_058230816.1">
    <property type="nucleotide sequence ID" value="NZ_FMYG01000001.1"/>
</dbReference>
<accession>A0A1G6GPN1</accession>
<sequence length="208" mass="21512">MASPRSTSRTLSRGDTGSFLLFMVAGIAIAAWAVARSIGNIVQAAGNSDVRVPVEFLDTVAQAPIGPDGASVPVELTGAVVTAPSLPLASLWALFLSEALFAAAVVTVVALLLVLCVGILRGQIFSPRHTRLVAAVGVVSLIGAIGVPFLHNMVANGALAWLSERTYDRGLTQQIDLPVLIVIGFVAGLSSTVFAVGDRLQRDTEGLV</sequence>
<keyword evidence="1" id="KW-1133">Transmembrane helix</keyword>
<protein>
    <recommendedName>
        <fullName evidence="4">DUF2975 domain-containing protein</fullName>
    </recommendedName>
</protein>
<feature type="transmembrane region" description="Helical" evidence="1">
    <location>
        <begin position="20"/>
        <end position="39"/>
    </location>
</feature>
<evidence type="ECO:0000313" key="3">
    <source>
        <dbReference type="Proteomes" id="UP000183203"/>
    </source>
</evidence>
<dbReference type="AlphaFoldDB" id="A0A1G6GPN1"/>
<keyword evidence="1" id="KW-0472">Membrane</keyword>